<protein>
    <submittedName>
        <fullName evidence="2">Uncharacterized protein</fullName>
    </submittedName>
</protein>
<evidence type="ECO:0000313" key="3">
    <source>
        <dbReference type="Proteomes" id="UP000239757"/>
    </source>
</evidence>
<sequence length="147" mass="16892">MEWIEALNINVIQHYRMPIPDHNYKCGSQPMVELDPKDQHMAEPNPEDQPLNTRTSSDQWVDRFCEGSYSSSHHSKMGGSSSYHPEQPPISFDMFSDNMYSIPPLAMFNQATDPLDMYSTPQCPPRQQRPVNHYTPNDDTTLGSLQF</sequence>
<feature type="compositionally biased region" description="Low complexity" evidence="1">
    <location>
        <begin position="67"/>
        <end position="84"/>
    </location>
</feature>
<gene>
    <name evidence="2" type="ORF">GOBAR_AA24385</name>
</gene>
<name>A0A2P5WYV1_GOSBA</name>
<reference evidence="2 3" key="1">
    <citation type="submission" date="2015-01" db="EMBL/GenBank/DDBJ databases">
        <title>Genome of allotetraploid Gossypium barbadense reveals genomic plasticity and fiber elongation in cotton evolution.</title>
        <authorList>
            <person name="Chen X."/>
            <person name="Liu X."/>
            <person name="Zhao B."/>
            <person name="Zheng H."/>
            <person name="Hu Y."/>
            <person name="Lu G."/>
            <person name="Yang C."/>
            <person name="Chen J."/>
            <person name="Shan C."/>
            <person name="Zhang L."/>
            <person name="Zhou Y."/>
            <person name="Wang L."/>
            <person name="Guo W."/>
            <person name="Bai Y."/>
            <person name="Ruan J."/>
            <person name="Shangguan X."/>
            <person name="Mao Y."/>
            <person name="Jiang J."/>
            <person name="Zhu Y."/>
            <person name="Lei J."/>
            <person name="Kang H."/>
            <person name="Chen S."/>
            <person name="He X."/>
            <person name="Wang R."/>
            <person name="Wang Y."/>
            <person name="Chen J."/>
            <person name="Wang L."/>
            <person name="Yu S."/>
            <person name="Wang B."/>
            <person name="Wei J."/>
            <person name="Song S."/>
            <person name="Lu X."/>
            <person name="Gao Z."/>
            <person name="Gu W."/>
            <person name="Deng X."/>
            <person name="Ma D."/>
            <person name="Wang S."/>
            <person name="Liang W."/>
            <person name="Fang L."/>
            <person name="Cai C."/>
            <person name="Zhu X."/>
            <person name="Zhou B."/>
            <person name="Zhang Y."/>
            <person name="Chen Z."/>
            <person name="Xu S."/>
            <person name="Zhu R."/>
            <person name="Wang S."/>
            <person name="Zhang T."/>
            <person name="Zhao G."/>
        </authorList>
    </citation>
    <scope>NUCLEOTIDE SEQUENCE [LARGE SCALE GENOMIC DNA]</scope>
    <source>
        <strain evidence="3">cv. Xinhai21</strain>
        <tissue evidence="2">Leaf</tissue>
    </source>
</reference>
<evidence type="ECO:0000256" key="1">
    <source>
        <dbReference type="SAM" id="MobiDB-lite"/>
    </source>
</evidence>
<feature type="compositionally biased region" description="Polar residues" evidence="1">
    <location>
        <begin position="134"/>
        <end position="147"/>
    </location>
</feature>
<dbReference type="Proteomes" id="UP000239757">
    <property type="component" value="Unassembled WGS sequence"/>
</dbReference>
<dbReference type="EMBL" id="KZ666087">
    <property type="protein sequence ID" value="PPR96278.1"/>
    <property type="molecule type" value="Genomic_DNA"/>
</dbReference>
<accession>A0A2P5WYV1</accession>
<evidence type="ECO:0000313" key="2">
    <source>
        <dbReference type="EMBL" id="PPR96278.1"/>
    </source>
</evidence>
<dbReference type="AlphaFoldDB" id="A0A2P5WYV1"/>
<feature type="region of interest" description="Disordered" evidence="1">
    <location>
        <begin position="116"/>
        <end position="147"/>
    </location>
</feature>
<feature type="region of interest" description="Disordered" evidence="1">
    <location>
        <begin position="36"/>
        <end position="89"/>
    </location>
</feature>
<organism evidence="2 3">
    <name type="scientific">Gossypium barbadense</name>
    <name type="common">Sea Island cotton</name>
    <name type="synonym">Hibiscus barbadensis</name>
    <dbReference type="NCBI Taxonomy" id="3634"/>
    <lineage>
        <taxon>Eukaryota</taxon>
        <taxon>Viridiplantae</taxon>
        <taxon>Streptophyta</taxon>
        <taxon>Embryophyta</taxon>
        <taxon>Tracheophyta</taxon>
        <taxon>Spermatophyta</taxon>
        <taxon>Magnoliopsida</taxon>
        <taxon>eudicotyledons</taxon>
        <taxon>Gunneridae</taxon>
        <taxon>Pentapetalae</taxon>
        <taxon>rosids</taxon>
        <taxon>malvids</taxon>
        <taxon>Malvales</taxon>
        <taxon>Malvaceae</taxon>
        <taxon>Malvoideae</taxon>
        <taxon>Gossypium</taxon>
    </lineage>
</organism>
<feature type="compositionally biased region" description="Polar residues" evidence="1">
    <location>
        <begin position="50"/>
        <end position="59"/>
    </location>
</feature>
<proteinExistence type="predicted"/>